<dbReference type="Pfam" id="PF03453">
    <property type="entry name" value="MoeA_N"/>
    <property type="match status" value="1"/>
</dbReference>
<dbReference type="Gene3D" id="2.170.190.11">
    <property type="entry name" value="Molybdopterin biosynthesis moea protein, domain 3"/>
    <property type="match status" value="1"/>
</dbReference>
<dbReference type="PANTHER" id="PTHR10192:SF5">
    <property type="entry name" value="GEPHYRIN"/>
    <property type="match status" value="1"/>
</dbReference>
<evidence type="ECO:0000256" key="5">
    <source>
        <dbReference type="ARBA" id="ARBA00047317"/>
    </source>
</evidence>
<dbReference type="Gene3D" id="2.40.340.10">
    <property type="entry name" value="MoeA, C-terminal, domain IV"/>
    <property type="match status" value="1"/>
</dbReference>
<dbReference type="InterPro" id="IPR001453">
    <property type="entry name" value="MoaB/Mog_dom"/>
</dbReference>
<comment type="pathway">
    <text evidence="2 6">Cofactor biosynthesis; molybdopterin biosynthesis.</text>
</comment>
<dbReference type="InterPro" id="IPR036688">
    <property type="entry name" value="MoeA_C_domain_IV_sf"/>
</dbReference>
<dbReference type="SUPFAM" id="SSF63867">
    <property type="entry name" value="MoeA C-terminal domain-like"/>
    <property type="match status" value="1"/>
</dbReference>
<comment type="function">
    <text evidence="1 6">Catalyzes the insertion of molybdate into adenylated molybdopterin with the concomitant release of AMP.</text>
</comment>
<comment type="caution">
    <text evidence="9">The sequence shown here is derived from an EMBL/GenBank/DDBJ whole genome shotgun (WGS) entry which is preliminary data.</text>
</comment>
<evidence type="ECO:0000256" key="7">
    <source>
        <dbReference type="SAM" id="MobiDB-lite"/>
    </source>
</evidence>
<dbReference type="InterPro" id="IPR005111">
    <property type="entry name" value="MoeA_C_domain_IV"/>
</dbReference>
<feature type="domain" description="MoaB/Mog" evidence="8">
    <location>
        <begin position="267"/>
        <end position="406"/>
    </location>
</feature>
<dbReference type="PANTHER" id="PTHR10192">
    <property type="entry name" value="MOLYBDOPTERIN BIOSYNTHESIS PROTEIN"/>
    <property type="match status" value="1"/>
</dbReference>
<reference evidence="9" key="1">
    <citation type="submission" date="2021-08" db="EMBL/GenBank/DDBJ databases">
        <authorList>
            <person name="Stevens D.C."/>
        </authorList>
    </citation>
    <scope>NUCLEOTIDE SEQUENCE</scope>
    <source>
        <strain evidence="9">DSM 53165</strain>
    </source>
</reference>
<organism evidence="9 10">
    <name type="scientific">Nannocystis pusilla</name>
    <dbReference type="NCBI Taxonomy" id="889268"/>
    <lineage>
        <taxon>Bacteria</taxon>
        <taxon>Pseudomonadati</taxon>
        <taxon>Myxococcota</taxon>
        <taxon>Polyangia</taxon>
        <taxon>Nannocystales</taxon>
        <taxon>Nannocystaceae</taxon>
        <taxon>Nannocystis</taxon>
    </lineage>
</organism>
<dbReference type="SUPFAM" id="SSF53218">
    <property type="entry name" value="Molybdenum cofactor biosynthesis proteins"/>
    <property type="match status" value="1"/>
</dbReference>
<name>A0ABS7TZN6_9BACT</name>
<dbReference type="EMBL" id="JAIRAU010000043">
    <property type="protein sequence ID" value="MBZ5713738.1"/>
    <property type="molecule type" value="Genomic_DNA"/>
</dbReference>
<feature type="compositionally biased region" description="Basic and acidic residues" evidence="7">
    <location>
        <begin position="24"/>
        <end position="34"/>
    </location>
</feature>
<sequence length="493" mass="50440">MSRAPQRPGPAPSQAGGADYPSGHVREGTSDAARRSGAPSPAGHVSEDIVTDPAGPAPAAGAGPLIKPALGDSPADPRMRGFQARADLAEALALLRARAGPLPAESLPLAAAFARVLARDVLAPIDVPGFVRAAVDGYALRGEDSFGAAVDAPLVLHVRGDSLPGRPYPAPLGPGEAVRIATGSPLPEGADAVLQAELAREVVRGGRRLVELLGSVPPLRHIGQVGEDMSRGQCVLAAGRRLRPQDVGALASLGLASVDVVRRPRVGLLVTGDELVAPGTVPGPHQIVDSNSLVLAGLAARDGAESLPPLRARDGAEALRAGLDALLAGPGDVLLVTGATSVGPEDLMPQILRERGTLDVHGLAVRPASPTGIGRAHDGRPVFLVPGNPVSCLCAYELVIGPLVRALAGLPDPWAFPHRSVELVLARKIASKVGRTDFVRVRRRGPDQVEPVATSGASNLSSAVLADGFVLVDADSEGAAPGERVRVHLFDPP</sequence>
<keyword evidence="6" id="KW-0500">Molybdenum</keyword>
<dbReference type="InterPro" id="IPR038987">
    <property type="entry name" value="MoeA-like"/>
</dbReference>
<keyword evidence="4 6" id="KW-0501">Molybdenum cofactor biosynthesis</keyword>
<evidence type="ECO:0000256" key="6">
    <source>
        <dbReference type="RuleBase" id="RU365090"/>
    </source>
</evidence>
<evidence type="ECO:0000256" key="1">
    <source>
        <dbReference type="ARBA" id="ARBA00002901"/>
    </source>
</evidence>
<feature type="region of interest" description="Disordered" evidence="7">
    <location>
        <begin position="1"/>
        <end position="78"/>
    </location>
</feature>
<keyword evidence="10" id="KW-1185">Reference proteome</keyword>
<evidence type="ECO:0000313" key="9">
    <source>
        <dbReference type="EMBL" id="MBZ5713738.1"/>
    </source>
</evidence>
<dbReference type="RefSeq" id="WP_224195471.1">
    <property type="nucleotide sequence ID" value="NZ_JAIRAU010000043.1"/>
</dbReference>
<evidence type="ECO:0000256" key="2">
    <source>
        <dbReference type="ARBA" id="ARBA00005046"/>
    </source>
</evidence>
<dbReference type="NCBIfam" id="NF045515">
    <property type="entry name" value="Glp_gephyrin"/>
    <property type="match status" value="1"/>
</dbReference>
<gene>
    <name evidence="9" type="ORF">K7C98_31295</name>
</gene>
<evidence type="ECO:0000256" key="3">
    <source>
        <dbReference type="ARBA" id="ARBA00010763"/>
    </source>
</evidence>
<feature type="compositionally biased region" description="Low complexity" evidence="7">
    <location>
        <begin position="53"/>
        <end position="64"/>
    </location>
</feature>
<dbReference type="SUPFAM" id="SSF63882">
    <property type="entry name" value="MoeA N-terminal region -like"/>
    <property type="match status" value="1"/>
</dbReference>
<comment type="catalytic activity">
    <reaction evidence="5">
        <text>adenylyl-molybdopterin + molybdate = Mo-molybdopterin + AMP + H(+)</text>
        <dbReference type="Rhea" id="RHEA:35047"/>
        <dbReference type="ChEBI" id="CHEBI:15378"/>
        <dbReference type="ChEBI" id="CHEBI:36264"/>
        <dbReference type="ChEBI" id="CHEBI:62727"/>
        <dbReference type="ChEBI" id="CHEBI:71302"/>
        <dbReference type="ChEBI" id="CHEBI:456215"/>
        <dbReference type="EC" id="2.10.1.1"/>
    </reaction>
</comment>
<dbReference type="CDD" id="cd00887">
    <property type="entry name" value="MoeA"/>
    <property type="match status" value="1"/>
</dbReference>
<dbReference type="Proteomes" id="UP001139031">
    <property type="component" value="Unassembled WGS sequence"/>
</dbReference>
<dbReference type="SMART" id="SM00852">
    <property type="entry name" value="MoCF_biosynth"/>
    <property type="match status" value="1"/>
</dbReference>
<dbReference type="Pfam" id="PF00994">
    <property type="entry name" value="MoCF_biosynth"/>
    <property type="match status" value="1"/>
</dbReference>
<accession>A0ABS7TZN6</accession>
<proteinExistence type="inferred from homology"/>
<keyword evidence="6" id="KW-0808">Transferase</keyword>
<protein>
    <recommendedName>
        <fullName evidence="6">Molybdopterin molybdenumtransferase</fullName>
        <ecNumber evidence="6">2.10.1.1</ecNumber>
    </recommendedName>
</protein>
<evidence type="ECO:0000313" key="10">
    <source>
        <dbReference type="Proteomes" id="UP001139031"/>
    </source>
</evidence>
<comment type="cofactor">
    <cofactor evidence="6">
        <name>Mg(2+)</name>
        <dbReference type="ChEBI" id="CHEBI:18420"/>
    </cofactor>
</comment>
<comment type="similarity">
    <text evidence="3 6">Belongs to the MoeA family.</text>
</comment>
<dbReference type="InterPro" id="IPR036425">
    <property type="entry name" value="MoaB/Mog-like_dom_sf"/>
</dbReference>
<keyword evidence="6" id="KW-0460">Magnesium</keyword>
<dbReference type="Gene3D" id="3.90.105.10">
    <property type="entry name" value="Molybdopterin biosynthesis moea protein, domain 2"/>
    <property type="match status" value="1"/>
</dbReference>
<dbReference type="Pfam" id="PF03454">
    <property type="entry name" value="MoeA_C"/>
    <property type="match status" value="1"/>
</dbReference>
<dbReference type="EC" id="2.10.1.1" evidence="6"/>
<evidence type="ECO:0000259" key="8">
    <source>
        <dbReference type="SMART" id="SM00852"/>
    </source>
</evidence>
<dbReference type="InterPro" id="IPR036135">
    <property type="entry name" value="MoeA_linker/N_sf"/>
</dbReference>
<keyword evidence="6" id="KW-0479">Metal-binding</keyword>
<dbReference type="InterPro" id="IPR005110">
    <property type="entry name" value="MoeA_linker/N"/>
</dbReference>
<evidence type="ECO:0000256" key="4">
    <source>
        <dbReference type="ARBA" id="ARBA00023150"/>
    </source>
</evidence>
<dbReference type="Gene3D" id="3.40.980.10">
    <property type="entry name" value="MoaB/Mog-like domain"/>
    <property type="match status" value="1"/>
</dbReference>